<gene>
    <name evidence="13" type="ORF">DDW13_06035</name>
</gene>
<keyword evidence="5" id="KW-0378">Hydrolase</keyword>
<dbReference type="InterPro" id="IPR050299">
    <property type="entry name" value="YjjX_NTPase"/>
</dbReference>
<comment type="caution">
    <text evidence="13">The sequence shown here is derived from an EMBL/GenBank/DDBJ whole genome shotgun (WGS) entry which is preliminary data.</text>
</comment>
<evidence type="ECO:0000256" key="10">
    <source>
        <dbReference type="ARBA" id="ARBA00048174"/>
    </source>
</evidence>
<dbReference type="GO" id="GO:0046872">
    <property type="term" value="F:metal ion binding"/>
    <property type="evidence" value="ECO:0007669"/>
    <property type="project" value="UniProtKB-KW"/>
</dbReference>
<comment type="cofactor">
    <cofactor evidence="2">
        <name>Mg(2+)</name>
        <dbReference type="ChEBI" id="CHEBI:18420"/>
    </cofactor>
</comment>
<name>A0A2T9X475_9CREN</name>
<dbReference type="Gene3D" id="3.90.950.10">
    <property type="match status" value="1"/>
</dbReference>
<dbReference type="Pfam" id="PF01931">
    <property type="entry name" value="NTPase_I-T"/>
    <property type="match status" value="1"/>
</dbReference>
<evidence type="ECO:0000256" key="1">
    <source>
        <dbReference type="ARBA" id="ARBA00001936"/>
    </source>
</evidence>
<proteinExistence type="predicted"/>
<evidence type="ECO:0000313" key="14">
    <source>
        <dbReference type="Proteomes" id="UP000245638"/>
    </source>
</evidence>
<reference evidence="13 14" key="1">
    <citation type="journal article" date="2015" name="Appl. Environ. Microbiol.">
        <title>Nanoarchaeota, Their Sulfolobales Host, and Nanoarchaeota Virus Distribution across Yellowstone National Park Hot Springs.</title>
        <authorList>
            <person name="Munson-McGee J.H."/>
            <person name="Field E.K."/>
            <person name="Bateson M."/>
            <person name="Rooney C."/>
            <person name="Stepanauskas R."/>
            <person name="Young M.J."/>
        </authorList>
    </citation>
    <scope>NUCLEOTIDE SEQUENCE [LARGE SCALE GENOMIC DNA]</scope>
    <source>
        <strain evidence="13">SCGC AC-742_N10</strain>
    </source>
</reference>
<dbReference type="GO" id="GO:0009117">
    <property type="term" value="P:nucleotide metabolic process"/>
    <property type="evidence" value="ECO:0007669"/>
    <property type="project" value="UniProtKB-KW"/>
</dbReference>
<dbReference type="PANTHER" id="PTHR34699">
    <property type="match status" value="1"/>
</dbReference>
<dbReference type="AlphaFoldDB" id="A0A2T9X475"/>
<keyword evidence="4" id="KW-0547">Nucleotide-binding</keyword>
<feature type="domain" description="Non-canonical purine NTP phosphatase/PRRC1" evidence="12">
    <location>
        <begin position="6"/>
        <end position="165"/>
    </location>
</feature>
<dbReference type="InterPro" id="IPR029001">
    <property type="entry name" value="ITPase-like_fam"/>
</dbReference>
<evidence type="ECO:0000256" key="2">
    <source>
        <dbReference type="ARBA" id="ARBA00001946"/>
    </source>
</evidence>
<dbReference type="Proteomes" id="UP000245638">
    <property type="component" value="Unassembled WGS sequence"/>
</dbReference>
<evidence type="ECO:0000313" key="13">
    <source>
        <dbReference type="EMBL" id="PVU74835.1"/>
    </source>
</evidence>
<protein>
    <recommendedName>
        <fullName evidence="9">inosine/xanthosine triphosphatase</fullName>
        <ecNumber evidence="9">3.6.1.73</ecNumber>
    </recommendedName>
</protein>
<keyword evidence="3" id="KW-0479">Metal-binding</keyword>
<organism evidence="13 14">
    <name type="scientific">Acidianus hospitalis</name>
    <dbReference type="NCBI Taxonomy" id="563177"/>
    <lineage>
        <taxon>Archaea</taxon>
        <taxon>Thermoproteota</taxon>
        <taxon>Thermoprotei</taxon>
        <taxon>Sulfolobales</taxon>
        <taxon>Sulfolobaceae</taxon>
        <taxon>Acidianus</taxon>
    </lineage>
</organism>
<evidence type="ECO:0000259" key="12">
    <source>
        <dbReference type="Pfam" id="PF01931"/>
    </source>
</evidence>
<comment type="cofactor">
    <cofactor evidence="1">
        <name>Mn(2+)</name>
        <dbReference type="ChEBI" id="CHEBI:29035"/>
    </cofactor>
</comment>
<dbReference type="PANTHER" id="PTHR34699:SF2">
    <property type="entry name" value="NON-CANONICAL PURINE NTP PHOSPHATASE_PRRC1 DOMAIN-CONTAINING PROTEIN"/>
    <property type="match status" value="1"/>
</dbReference>
<evidence type="ECO:0000256" key="5">
    <source>
        <dbReference type="ARBA" id="ARBA00022801"/>
    </source>
</evidence>
<comment type="catalytic activity">
    <reaction evidence="10">
        <text>ITP + H2O = IDP + phosphate + H(+)</text>
        <dbReference type="Rhea" id="RHEA:28330"/>
        <dbReference type="ChEBI" id="CHEBI:15377"/>
        <dbReference type="ChEBI" id="CHEBI:15378"/>
        <dbReference type="ChEBI" id="CHEBI:43474"/>
        <dbReference type="ChEBI" id="CHEBI:58280"/>
        <dbReference type="ChEBI" id="CHEBI:61402"/>
        <dbReference type="EC" id="3.6.1.73"/>
    </reaction>
</comment>
<keyword evidence="7" id="KW-0546">Nucleotide metabolism</keyword>
<keyword evidence="8" id="KW-0464">Manganese</keyword>
<dbReference type="EMBL" id="QEFD01000178">
    <property type="protein sequence ID" value="PVU74835.1"/>
    <property type="molecule type" value="Genomic_DNA"/>
</dbReference>
<evidence type="ECO:0000256" key="11">
    <source>
        <dbReference type="ARBA" id="ARBA00048781"/>
    </source>
</evidence>
<keyword evidence="6" id="KW-0460">Magnesium</keyword>
<accession>A0A2T9X475</accession>
<evidence type="ECO:0000256" key="8">
    <source>
        <dbReference type="ARBA" id="ARBA00023211"/>
    </source>
</evidence>
<evidence type="ECO:0000256" key="3">
    <source>
        <dbReference type="ARBA" id="ARBA00022723"/>
    </source>
</evidence>
<evidence type="ECO:0000256" key="4">
    <source>
        <dbReference type="ARBA" id="ARBA00022741"/>
    </source>
</evidence>
<dbReference type="GO" id="GO:0000166">
    <property type="term" value="F:nucleotide binding"/>
    <property type="evidence" value="ECO:0007669"/>
    <property type="project" value="UniProtKB-KW"/>
</dbReference>
<dbReference type="GO" id="GO:0006772">
    <property type="term" value="P:thiamine metabolic process"/>
    <property type="evidence" value="ECO:0007669"/>
    <property type="project" value="TreeGrafter"/>
</dbReference>
<dbReference type="EC" id="3.6.1.73" evidence="9"/>
<dbReference type="SUPFAM" id="SSF52972">
    <property type="entry name" value="ITPase-like"/>
    <property type="match status" value="1"/>
</dbReference>
<sequence length="174" mass="20007">MKFYLGTTSKLKLSAVEEVLKNYVTDYEILAFNSPSGVPITPWNEEIIKGARNRAENLRKKFLDNDGIYVGLESGLVERFGSVYEETWCVIIFREKEFSAYSSGLRLPSEIVEKIRQGIPHSDIMDEISRKFNSSPKDTWGLYTKFKLTRKCEIKEAFRNALVMMLTCEQASII</sequence>
<evidence type="ECO:0000256" key="9">
    <source>
        <dbReference type="ARBA" id="ARBA00038901"/>
    </source>
</evidence>
<comment type="catalytic activity">
    <reaction evidence="11">
        <text>XTP + H2O = XDP + phosphate + H(+)</text>
        <dbReference type="Rhea" id="RHEA:28406"/>
        <dbReference type="ChEBI" id="CHEBI:15377"/>
        <dbReference type="ChEBI" id="CHEBI:15378"/>
        <dbReference type="ChEBI" id="CHEBI:43474"/>
        <dbReference type="ChEBI" id="CHEBI:59884"/>
        <dbReference type="ChEBI" id="CHEBI:61314"/>
        <dbReference type="EC" id="3.6.1.73"/>
    </reaction>
</comment>
<evidence type="ECO:0000256" key="6">
    <source>
        <dbReference type="ARBA" id="ARBA00022842"/>
    </source>
</evidence>
<evidence type="ECO:0000256" key="7">
    <source>
        <dbReference type="ARBA" id="ARBA00023080"/>
    </source>
</evidence>
<dbReference type="GO" id="GO:0103023">
    <property type="term" value="F:ITPase activity"/>
    <property type="evidence" value="ECO:0007669"/>
    <property type="project" value="UniProtKB-EC"/>
</dbReference>
<dbReference type="InterPro" id="IPR026533">
    <property type="entry name" value="NTPase/PRRC1"/>
</dbReference>